<dbReference type="InterPro" id="IPR013525">
    <property type="entry name" value="ABC2_TM"/>
</dbReference>
<feature type="domain" description="ABC transporter" evidence="12">
    <location>
        <begin position="464"/>
        <end position="700"/>
    </location>
</feature>
<feature type="transmembrane region" description="Helical" evidence="11">
    <location>
        <begin position="1063"/>
        <end position="1089"/>
    </location>
</feature>
<dbReference type="GO" id="GO:0140359">
    <property type="term" value="F:ABC-type transporter activity"/>
    <property type="evidence" value="ECO:0007669"/>
    <property type="project" value="InterPro"/>
</dbReference>
<evidence type="ECO:0000256" key="11">
    <source>
        <dbReference type="SAM" id="Phobius"/>
    </source>
</evidence>
<feature type="compositionally biased region" description="Low complexity" evidence="10">
    <location>
        <begin position="806"/>
        <end position="822"/>
    </location>
</feature>
<keyword evidence="3" id="KW-0813">Transport</keyword>
<evidence type="ECO:0000256" key="2">
    <source>
        <dbReference type="ARBA" id="ARBA00008869"/>
    </source>
</evidence>
<dbReference type="SMART" id="SM00382">
    <property type="entry name" value="AAA"/>
    <property type="match status" value="2"/>
</dbReference>
<comment type="subcellular location">
    <subcellularLocation>
        <location evidence="1">Membrane</location>
        <topology evidence="1">Multi-pass membrane protein</topology>
    </subcellularLocation>
</comment>
<evidence type="ECO:0000313" key="13">
    <source>
        <dbReference type="EMBL" id="TCD67409.1"/>
    </source>
</evidence>
<feature type="transmembrane region" description="Helical" evidence="11">
    <location>
        <begin position="25"/>
        <end position="49"/>
    </location>
</feature>
<evidence type="ECO:0000256" key="4">
    <source>
        <dbReference type="ARBA" id="ARBA00022692"/>
    </source>
</evidence>
<feature type="transmembrane region" description="Helical" evidence="11">
    <location>
        <begin position="404"/>
        <end position="425"/>
    </location>
</feature>
<keyword evidence="4 11" id="KW-0812">Transmembrane</keyword>
<feature type="transmembrane region" description="Helical" evidence="11">
    <location>
        <begin position="361"/>
        <end position="384"/>
    </location>
</feature>
<dbReference type="PROSITE" id="PS00211">
    <property type="entry name" value="ABC_TRANSPORTER_1"/>
    <property type="match status" value="2"/>
</dbReference>
<dbReference type="PROSITE" id="PS50893">
    <property type="entry name" value="ABC_TRANSPORTER_2"/>
    <property type="match status" value="2"/>
</dbReference>
<feature type="transmembrane region" description="Helical" evidence="11">
    <location>
        <begin position="272"/>
        <end position="294"/>
    </location>
</feature>
<dbReference type="InterPro" id="IPR003439">
    <property type="entry name" value="ABC_transporter-like_ATP-bd"/>
</dbReference>
<reference evidence="13 14" key="1">
    <citation type="submission" date="2018-11" db="EMBL/GenBank/DDBJ databases">
        <title>Genome assembly of Steccherinum ochraceum LE-BIN_3174, the white-rot fungus of the Steccherinaceae family (The Residual Polyporoid clade, Polyporales, Basidiomycota).</title>
        <authorList>
            <person name="Fedorova T.V."/>
            <person name="Glazunova O.A."/>
            <person name="Landesman E.O."/>
            <person name="Moiseenko K.V."/>
            <person name="Psurtseva N.V."/>
            <person name="Savinova O.S."/>
            <person name="Shakhova N.V."/>
            <person name="Tyazhelova T.V."/>
            <person name="Vasina D.V."/>
        </authorList>
    </citation>
    <scope>NUCLEOTIDE SEQUENCE [LARGE SCALE GENOMIC DNA]</scope>
    <source>
        <strain evidence="13 14">LE-BIN_3174</strain>
    </source>
</reference>
<dbReference type="OrthoDB" id="8061355at2759"/>
<feature type="transmembrane region" description="Helical" evidence="11">
    <location>
        <begin position="1023"/>
        <end position="1042"/>
    </location>
</feature>
<feature type="compositionally biased region" description="Basic and acidic residues" evidence="10">
    <location>
        <begin position="792"/>
        <end position="805"/>
    </location>
</feature>
<evidence type="ECO:0000259" key="12">
    <source>
        <dbReference type="PROSITE" id="PS50893"/>
    </source>
</evidence>
<dbReference type="STRING" id="92696.A0A4R0RPY1"/>
<dbReference type="GO" id="GO:0016020">
    <property type="term" value="C:membrane"/>
    <property type="evidence" value="ECO:0007669"/>
    <property type="project" value="UniProtKB-SubCell"/>
</dbReference>
<dbReference type="CDD" id="cd03263">
    <property type="entry name" value="ABC_subfamily_A"/>
    <property type="match status" value="2"/>
</dbReference>
<name>A0A4R0RPY1_9APHY</name>
<feature type="transmembrane region" description="Helical" evidence="11">
    <location>
        <begin position="1168"/>
        <end position="1196"/>
    </location>
</feature>
<keyword evidence="5" id="KW-0677">Repeat</keyword>
<accession>A0A4R0RPY1</accession>
<proteinExistence type="inferred from homology"/>
<feature type="transmembrane region" description="Helical" evidence="11">
    <location>
        <begin position="1217"/>
        <end position="1234"/>
    </location>
</feature>
<dbReference type="Pfam" id="PF00005">
    <property type="entry name" value="ABC_tran"/>
    <property type="match status" value="2"/>
</dbReference>
<comment type="similarity">
    <text evidence="2">Belongs to the ABC transporter superfamily. ABCA family.</text>
</comment>
<dbReference type="GO" id="GO:0005319">
    <property type="term" value="F:lipid transporter activity"/>
    <property type="evidence" value="ECO:0007669"/>
    <property type="project" value="TreeGrafter"/>
</dbReference>
<feature type="transmembrane region" description="Helical" evidence="11">
    <location>
        <begin position="1136"/>
        <end position="1156"/>
    </location>
</feature>
<feature type="region of interest" description="Disordered" evidence="10">
    <location>
        <begin position="792"/>
        <end position="824"/>
    </location>
</feature>
<dbReference type="InterPro" id="IPR017871">
    <property type="entry name" value="ABC_transporter-like_CS"/>
</dbReference>
<keyword evidence="9 11" id="KW-0472">Membrane</keyword>
<protein>
    <recommendedName>
        <fullName evidence="12">ABC transporter domain-containing protein</fullName>
    </recommendedName>
</protein>
<keyword evidence="7" id="KW-0067">ATP-binding</keyword>
<evidence type="ECO:0000256" key="10">
    <source>
        <dbReference type="SAM" id="MobiDB-lite"/>
    </source>
</evidence>
<organism evidence="13 14">
    <name type="scientific">Steccherinum ochraceum</name>
    <dbReference type="NCBI Taxonomy" id="92696"/>
    <lineage>
        <taxon>Eukaryota</taxon>
        <taxon>Fungi</taxon>
        <taxon>Dikarya</taxon>
        <taxon>Basidiomycota</taxon>
        <taxon>Agaricomycotina</taxon>
        <taxon>Agaricomycetes</taxon>
        <taxon>Polyporales</taxon>
        <taxon>Steccherinaceae</taxon>
        <taxon>Steccherinum</taxon>
    </lineage>
</organism>
<dbReference type="Pfam" id="PF12698">
    <property type="entry name" value="ABC2_membrane_3"/>
    <property type="match status" value="2"/>
</dbReference>
<gene>
    <name evidence="13" type="ORF">EIP91_012381</name>
</gene>
<dbReference type="PANTHER" id="PTHR19229:SF36">
    <property type="entry name" value="ATP-BINDING CASSETTE SUB-FAMILY A MEMBER 2"/>
    <property type="match status" value="1"/>
</dbReference>
<comment type="caution">
    <text evidence="13">The sequence shown here is derived from an EMBL/GenBank/DDBJ whole genome shotgun (WGS) entry which is preliminary data.</text>
</comment>
<evidence type="ECO:0000256" key="7">
    <source>
        <dbReference type="ARBA" id="ARBA00022840"/>
    </source>
</evidence>
<dbReference type="EMBL" id="RWJN01000098">
    <property type="protein sequence ID" value="TCD67409.1"/>
    <property type="molecule type" value="Genomic_DNA"/>
</dbReference>
<evidence type="ECO:0000313" key="14">
    <source>
        <dbReference type="Proteomes" id="UP000292702"/>
    </source>
</evidence>
<feature type="domain" description="ABC transporter" evidence="12">
    <location>
        <begin position="1275"/>
        <end position="1506"/>
    </location>
</feature>
<dbReference type="InterPro" id="IPR027417">
    <property type="entry name" value="P-loop_NTPase"/>
</dbReference>
<evidence type="ECO:0000256" key="9">
    <source>
        <dbReference type="ARBA" id="ARBA00023136"/>
    </source>
</evidence>
<dbReference type="GO" id="GO:0016887">
    <property type="term" value="F:ATP hydrolysis activity"/>
    <property type="evidence" value="ECO:0007669"/>
    <property type="project" value="InterPro"/>
</dbReference>
<feature type="transmembrane region" description="Helical" evidence="11">
    <location>
        <begin position="847"/>
        <end position="868"/>
    </location>
</feature>
<dbReference type="Gene3D" id="3.40.50.300">
    <property type="entry name" value="P-loop containing nucleotide triphosphate hydrolases"/>
    <property type="match status" value="2"/>
</dbReference>
<feature type="transmembrane region" description="Helical" evidence="11">
    <location>
        <begin position="335"/>
        <end position="354"/>
    </location>
</feature>
<feature type="transmembrane region" description="Helical" evidence="11">
    <location>
        <begin position="1101"/>
        <end position="1124"/>
    </location>
</feature>
<keyword evidence="8 11" id="KW-1133">Transmembrane helix</keyword>
<dbReference type="InterPro" id="IPR003593">
    <property type="entry name" value="AAA+_ATPase"/>
</dbReference>
<dbReference type="InterPro" id="IPR026082">
    <property type="entry name" value="ABCA"/>
</dbReference>
<dbReference type="SUPFAM" id="SSF52540">
    <property type="entry name" value="P-loop containing nucleoside triphosphate hydrolases"/>
    <property type="match status" value="2"/>
</dbReference>
<feature type="transmembrane region" description="Helical" evidence="11">
    <location>
        <begin position="229"/>
        <end position="246"/>
    </location>
</feature>
<evidence type="ECO:0000256" key="8">
    <source>
        <dbReference type="ARBA" id="ARBA00022989"/>
    </source>
</evidence>
<dbReference type="Proteomes" id="UP000292702">
    <property type="component" value="Unassembled WGS sequence"/>
</dbReference>
<evidence type="ECO:0000256" key="1">
    <source>
        <dbReference type="ARBA" id="ARBA00004141"/>
    </source>
</evidence>
<feature type="transmembrane region" description="Helical" evidence="11">
    <location>
        <begin position="306"/>
        <end position="329"/>
    </location>
</feature>
<evidence type="ECO:0000256" key="6">
    <source>
        <dbReference type="ARBA" id="ARBA00022741"/>
    </source>
</evidence>
<keyword evidence="6" id="KW-0547">Nucleotide-binding</keyword>
<dbReference type="GO" id="GO:0005524">
    <property type="term" value="F:ATP binding"/>
    <property type="evidence" value="ECO:0007669"/>
    <property type="project" value="UniProtKB-KW"/>
</dbReference>
<evidence type="ECO:0000256" key="3">
    <source>
        <dbReference type="ARBA" id="ARBA00022448"/>
    </source>
</evidence>
<dbReference type="PANTHER" id="PTHR19229">
    <property type="entry name" value="ATP-BINDING CASSETTE TRANSPORTER SUBFAMILY A ABCA"/>
    <property type="match status" value="1"/>
</dbReference>
<sequence>MGGLFWRQFGALFRKNWIVLSKHPFLNILRCFLAPIAYGIFLAVAQLFLNKPNNYGLGSAVPVRNLTDAFDGSLSLMWADGTNDTNSLTPADIMTHITSSFSRHQLKAVKKLDSPADIPSACPQNFNLFSECFAAVVFDSFPTSNTNDTLPVNYTIFADGGLFHIDVAKHSSDYELRVLPLQWAVDKAIIELQTGTVVQTPIELPYNTETNTEQFTEIRLSYIRGLRTLLVLALFICYIGIAYQLPGAFMSERANLLTAHLKAMGLRDSARILSWHISLSLAYLPAWVIVALVWHYRIFTGTNVGLVLAIHVLLGLVLASWSFFVAVPFGKSPQLAAVASTFLGIVFAILALVFSHASTGAAFVFSLIFPPGFYIFAIRAIAGFEVHRIPTNALQPDPDNQLCLLPILIAAIIDVLIWPYFAVLLERRLYDARNPATGRTSWKFWRKRTDPAAGVPDVPPGVAISIRDLGKDFQTSAFKSKKGLVTAVADLTLDIPKYGIYVLLGSNGAGKSTTMSILGGLLGRTRGSVKFEGNIDRPPRGTIGIVPQKNVLFPELTCYQTLRVWRAIKRADASVEGDDDIEQLLKDCDLGKKIHYNADALSGGQKRKLQLAIGLIGGSKIVLVDECTSGVDPLSRRSLWRTLTSVRHERTIVFTTHFLDEADLLADTIAVLAAPGKLVAQGTPVALKSSLGEGYTVDVAFTSAGFSEKSATPSSAELLDRIRQLAPLTYVTSSSPTQAAYHLKVKDTPAIQRILQIIEDEKKTYNVASYSVLGTSIEDIFLHLMHDSSTKEEIEQREAEDDKSRSSSPSLPTLPQPMSLTSGRRRTPLSQAFTIFHKRFLIFRRSWLTPFLAILVAVAGCCIPLFFLSDVKNSCAQHVRKNVTAVPLYLPSSPIGIPEEMVTGDHVLASPPGITSTLGTTAAGLVVQDIPDNATFVNTIQQTFLNQSLGGVSVDLHSNTALFAWEATPPGLTGQVMLNFVSNILYNNALNDTGKAASTPSLIAANYSSFPGLAAGTLSALKWIAFFGASMSVFPAFFSLYVSKERRSSVQAMQFSNGLTNPVGLWLGHLLFDTIFCIISATLIIIIFAGVASRHFHGLGFFWLILVQYGIVGTLFSYVVSLFVTSPLAAFATAAGYQIIMFVLYIAAYLLVLTYAKTSDADHELVLIHYTMSLLSPVASVLRASFVSVNLFSLLCDGNEPVTSSSMGQISRYGGPIVYLFFYGFILFGILVWVDSGSLLPRRRPAPPSVSSSDGKWTEDVKNEAVEITSSSDSLRVLRIVKAYGGSHNRVVDDVSFGVDKDTVFALLGPNGAGKTTSFKIISGDVVPDYGDVLINGTSVVHHPRSARLSLGVCPQFTAIDSQLTVREHLMVYGRLKGLYRGEELDRNVNELMRSTSLHVYADRLASKLSGGNQRKLSLAIALIGNPACILIDEFSTGIDAKMKRDMWKTLRNVAVGKAIIITTHSMEEASALATKVGILAKRMLAIGTTDALASRHASYEVHFSCRTREEVSKAQALMSQIPQSRMADDVATRFEVPVGTHISLPELFSILTACEDIRKNLFPMT</sequence>
<keyword evidence="14" id="KW-1185">Reference proteome</keyword>
<evidence type="ECO:0000256" key="5">
    <source>
        <dbReference type="ARBA" id="ARBA00022737"/>
    </source>
</evidence>